<dbReference type="InterPro" id="IPR000504">
    <property type="entry name" value="RRM_dom"/>
</dbReference>
<evidence type="ECO:0000313" key="5">
    <source>
        <dbReference type="Proteomes" id="UP000694846"/>
    </source>
</evidence>
<dbReference type="PROSITE" id="PS50102">
    <property type="entry name" value="RRM"/>
    <property type="match status" value="1"/>
</dbReference>
<dbReference type="Gene3D" id="3.30.70.330">
    <property type="match status" value="2"/>
</dbReference>
<organism evidence="5 6">
    <name type="scientific">Sipha flava</name>
    <name type="common">yellow sugarcane aphid</name>
    <dbReference type="NCBI Taxonomy" id="143950"/>
    <lineage>
        <taxon>Eukaryota</taxon>
        <taxon>Metazoa</taxon>
        <taxon>Ecdysozoa</taxon>
        <taxon>Arthropoda</taxon>
        <taxon>Hexapoda</taxon>
        <taxon>Insecta</taxon>
        <taxon>Pterygota</taxon>
        <taxon>Neoptera</taxon>
        <taxon>Paraneoptera</taxon>
        <taxon>Hemiptera</taxon>
        <taxon>Sternorrhyncha</taxon>
        <taxon>Aphidomorpha</taxon>
        <taxon>Aphidoidea</taxon>
        <taxon>Aphididae</taxon>
        <taxon>Sipha</taxon>
    </lineage>
</organism>
<dbReference type="SMART" id="SM00360">
    <property type="entry name" value="RRM"/>
    <property type="match status" value="1"/>
</dbReference>
<keyword evidence="5" id="KW-1185">Reference proteome</keyword>
<feature type="region of interest" description="Disordered" evidence="3">
    <location>
        <begin position="65"/>
        <end position="124"/>
    </location>
</feature>
<sequence>MERKQQEDRQRMLMNLTRHQCTDYRRRPVHNGGRQMEGTAGRRSTMEYVSNVQDRRSRPFLVERGNRSYGKSNNNVFRARDVHRDQGSNKVQWIGRQPESGSGDTSVPPFRRSSSSQTRRAGSGKTLLVHGLEGKINCDMVFNIFCLYGNVTAVKILRKGQVLVELNDVEAAKRCVAYLHLLPMDQHKKLKVKYSNFSYIRDQGKIIRLSDGTPAQKYYDTSKLNRFSYIKNVVNERRIAAPSKILHFFNTPLDISGSQIRTAVINTLGCKDAVRSITILPQKQPGAKCSTGLLEMKSVDLAAKAILLLNHMQLESSRSEFPFLMKLCFSKWSKMQQKSGDSTALIFNTTSRNTPWLFHRYELELVSTVKYKVSRVTRATDEDVTWTLWDTRDLVTEAIDPEAENPVDAQYGSSGVSGTLPEPADRAAGTAG</sequence>
<dbReference type="Pfam" id="PF13893">
    <property type="entry name" value="RRM_5"/>
    <property type="match status" value="1"/>
</dbReference>
<dbReference type="RefSeq" id="XP_025404924.1">
    <property type="nucleotide sequence ID" value="XM_025549139.1"/>
</dbReference>
<accession>A0A8B8F2B8</accession>
<dbReference type="InterPro" id="IPR055204">
    <property type="entry name" value="HNRNPL_RRM"/>
</dbReference>
<dbReference type="OrthoDB" id="6620929at2759"/>
<evidence type="ECO:0000256" key="2">
    <source>
        <dbReference type="PROSITE-ProRule" id="PRU00176"/>
    </source>
</evidence>
<feature type="region of interest" description="Disordered" evidence="3">
    <location>
        <begin position="1"/>
        <end position="52"/>
    </location>
</feature>
<keyword evidence="1 2" id="KW-0694">RNA-binding</keyword>
<proteinExistence type="predicted"/>
<dbReference type="Proteomes" id="UP000694846">
    <property type="component" value="Unplaced"/>
</dbReference>
<dbReference type="AlphaFoldDB" id="A0A8B8F2B8"/>
<protein>
    <submittedName>
        <fullName evidence="6">Heterogeneous nuclear ribonucleoprotein L-like</fullName>
    </submittedName>
</protein>
<dbReference type="GeneID" id="112679361"/>
<dbReference type="SUPFAM" id="SSF54928">
    <property type="entry name" value="RNA-binding domain, RBD"/>
    <property type="match status" value="1"/>
</dbReference>
<dbReference type="GO" id="GO:0003723">
    <property type="term" value="F:RNA binding"/>
    <property type="evidence" value="ECO:0007669"/>
    <property type="project" value="UniProtKB-UniRule"/>
</dbReference>
<dbReference type="PANTHER" id="PTHR15592">
    <property type="entry name" value="MATRIN 3/NUCLEAR PROTEIN 220-RELATED"/>
    <property type="match status" value="1"/>
</dbReference>
<evidence type="ECO:0000313" key="6">
    <source>
        <dbReference type="RefSeq" id="XP_025404924.1"/>
    </source>
</evidence>
<feature type="compositionally biased region" description="Basic and acidic residues" evidence="3">
    <location>
        <begin position="1"/>
        <end position="11"/>
    </location>
</feature>
<evidence type="ECO:0000259" key="4">
    <source>
        <dbReference type="PROSITE" id="PS50102"/>
    </source>
</evidence>
<gene>
    <name evidence="6" type="primary">LOC112679361</name>
</gene>
<dbReference type="InterPro" id="IPR012677">
    <property type="entry name" value="Nucleotide-bd_a/b_plait_sf"/>
</dbReference>
<dbReference type="InterPro" id="IPR035979">
    <property type="entry name" value="RBD_domain_sf"/>
</dbReference>
<name>A0A8B8F2B8_9HEMI</name>
<feature type="region of interest" description="Disordered" evidence="3">
    <location>
        <begin position="400"/>
        <end position="432"/>
    </location>
</feature>
<feature type="compositionally biased region" description="Basic and acidic residues" evidence="3">
    <location>
        <begin position="78"/>
        <end position="87"/>
    </location>
</feature>
<evidence type="ECO:0000256" key="3">
    <source>
        <dbReference type="SAM" id="MobiDB-lite"/>
    </source>
</evidence>
<dbReference type="Pfam" id="PF22976">
    <property type="entry name" value="RRM_10"/>
    <property type="match status" value="1"/>
</dbReference>
<feature type="domain" description="RRM" evidence="4">
    <location>
        <begin position="125"/>
        <end position="197"/>
    </location>
</feature>
<evidence type="ECO:0000256" key="1">
    <source>
        <dbReference type="ARBA" id="ARBA00022884"/>
    </source>
</evidence>
<reference evidence="6" key="1">
    <citation type="submission" date="2025-08" db="UniProtKB">
        <authorList>
            <consortium name="RefSeq"/>
        </authorList>
    </citation>
    <scope>IDENTIFICATION</scope>
    <source>
        <tissue evidence="6">Whole body</tissue>
    </source>
</reference>